<dbReference type="RefSeq" id="WP_211675467.1">
    <property type="nucleotide sequence ID" value="NZ_BAABFX010000048.1"/>
</dbReference>
<comment type="similarity">
    <text evidence="1 3 4">Belongs to the GrpE family.</text>
</comment>
<protein>
    <recommendedName>
        <fullName evidence="3">Protein GrpE</fullName>
    </recommendedName>
    <alternativeName>
        <fullName evidence="3">HSP-70 cofactor</fullName>
    </alternativeName>
</protein>
<reference evidence="7" key="1">
    <citation type="journal article" date="2019" name="Int. J. Syst. Evol. Microbiol.">
        <title>The Global Catalogue of Microorganisms (GCM) 10K type strain sequencing project: providing services to taxonomists for standard genome sequencing and annotation.</title>
        <authorList>
            <consortium name="The Broad Institute Genomics Platform"/>
            <consortium name="The Broad Institute Genome Sequencing Center for Infectious Disease"/>
            <person name="Wu L."/>
            <person name="Ma J."/>
        </authorList>
    </citation>
    <scope>NUCLEOTIDE SEQUENCE [LARGE SCALE GENOMIC DNA]</scope>
    <source>
        <strain evidence="7">JCM 17738</strain>
    </source>
</reference>
<comment type="function">
    <text evidence="3">Participates actively in the response to hyperosmotic and heat shock by preventing the aggregation of stress-denatured proteins, in association with DnaK and GrpE. It is the nucleotide exchange factor for DnaK and may function as a thermosensor. Unfolded proteins bind initially to DnaJ; upon interaction with the DnaJ-bound protein, DnaK hydrolyzes its bound ATP, resulting in the formation of a stable complex. GrpE releases ADP from DnaK; ATP binding to DnaK triggers the release of the substrate protein, thus completing the reaction cycle. Several rounds of ATP-dependent interactions between DnaJ, DnaK and GrpE are required for fully efficient folding.</text>
</comment>
<dbReference type="Gene3D" id="3.90.20.20">
    <property type="match status" value="1"/>
</dbReference>
<dbReference type="HAMAP" id="MF_01151">
    <property type="entry name" value="GrpE"/>
    <property type="match status" value="1"/>
</dbReference>
<keyword evidence="3" id="KW-0346">Stress response</keyword>
<feature type="region of interest" description="Disordered" evidence="5">
    <location>
        <begin position="1"/>
        <end position="61"/>
    </location>
</feature>
<organism evidence="6 7">
    <name type="scientific">Ornithinibacter aureus</name>
    <dbReference type="NCBI Taxonomy" id="622664"/>
    <lineage>
        <taxon>Bacteria</taxon>
        <taxon>Bacillati</taxon>
        <taxon>Actinomycetota</taxon>
        <taxon>Actinomycetes</taxon>
        <taxon>Micrococcales</taxon>
        <taxon>Intrasporangiaceae</taxon>
        <taxon>Ornithinibacter</taxon>
    </lineage>
</organism>
<dbReference type="InterPro" id="IPR013805">
    <property type="entry name" value="GrpE_CC"/>
</dbReference>
<dbReference type="InterPro" id="IPR009012">
    <property type="entry name" value="GrpE_head"/>
</dbReference>
<evidence type="ECO:0000256" key="1">
    <source>
        <dbReference type="ARBA" id="ARBA00009054"/>
    </source>
</evidence>
<dbReference type="Pfam" id="PF01025">
    <property type="entry name" value="GrpE"/>
    <property type="match status" value="1"/>
</dbReference>
<evidence type="ECO:0000256" key="3">
    <source>
        <dbReference type="HAMAP-Rule" id="MF_01151"/>
    </source>
</evidence>
<dbReference type="PANTHER" id="PTHR21237">
    <property type="entry name" value="GRPE PROTEIN"/>
    <property type="match status" value="1"/>
</dbReference>
<dbReference type="PANTHER" id="PTHR21237:SF23">
    <property type="entry name" value="GRPE PROTEIN HOMOLOG, MITOCHONDRIAL"/>
    <property type="match status" value="1"/>
</dbReference>
<dbReference type="PRINTS" id="PR00773">
    <property type="entry name" value="GRPEPROTEIN"/>
</dbReference>
<evidence type="ECO:0000256" key="4">
    <source>
        <dbReference type="RuleBase" id="RU004478"/>
    </source>
</evidence>
<dbReference type="CDD" id="cd00446">
    <property type="entry name" value="GrpE"/>
    <property type="match status" value="1"/>
</dbReference>
<keyword evidence="3" id="KW-0963">Cytoplasm</keyword>
<keyword evidence="2 3" id="KW-0143">Chaperone</keyword>
<evidence type="ECO:0000313" key="6">
    <source>
        <dbReference type="EMBL" id="GAA4402900.1"/>
    </source>
</evidence>
<keyword evidence="7" id="KW-1185">Reference proteome</keyword>
<dbReference type="EMBL" id="BAABFX010000048">
    <property type="protein sequence ID" value="GAA4402900.1"/>
    <property type="molecule type" value="Genomic_DNA"/>
</dbReference>
<comment type="subcellular location">
    <subcellularLocation>
        <location evidence="3">Cytoplasm</location>
    </subcellularLocation>
</comment>
<gene>
    <name evidence="3" type="primary">grpE</name>
    <name evidence="6" type="ORF">GCM10023153_32400</name>
</gene>
<dbReference type="Proteomes" id="UP001500390">
    <property type="component" value="Unassembled WGS sequence"/>
</dbReference>
<comment type="caution">
    <text evidence="6">The sequence shown here is derived from an EMBL/GenBank/DDBJ whole genome shotgun (WGS) entry which is preliminary data.</text>
</comment>
<proteinExistence type="inferred from homology"/>
<dbReference type="SUPFAM" id="SSF51064">
    <property type="entry name" value="Head domain of nucleotide exchange factor GrpE"/>
    <property type="match status" value="1"/>
</dbReference>
<name>A0ABP8KBH6_9MICO</name>
<evidence type="ECO:0000313" key="7">
    <source>
        <dbReference type="Proteomes" id="UP001500390"/>
    </source>
</evidence>
<evidence type="ECO:0000256" key="5">
    <source>
        <dbReference type="SAM" id="MobiDB-lite"/>
    </source>
</evidence>
<feature type="compositionally biased region" description="Low complexity" evidence="5">
    <location>
        <begin position="35"/>
        <end position="61"/>
    </location>
</feature>
<dbReference type="InterPro" id="IPR000740">
    <property type="entry name" value="GrpE"/>
</dbReference>
<comment type="subunit">
    <text evidence="3">Homodimer.</text>
</comment>
<dbReference type="Gene3D" id="2.30.22.10">
    <property type="entry name" value="Head domain of nucleotide exchange factor GrpE"/>
    <property type="match status" value="1"/>
</dbReference>
<dbReference type="SUPFAM" id="SSF58014">
    <property type="entry name" value="Coiled-coil domain of nucleotide exchange factor GrpE"/>
    <property type="match status" value="1"/>
</dbReference>
<accession>A0ABP8KBH6</accession>
<evidence type="ECO:0000256" key="2">
    <source>
        <dbReference type="ARBA" id="ARBA00023186"/>
    </source>
</evidence>
<sequence>MTEPHGPEQTDSSPLSGEVVDDSVNTEWVNDGDEVAPAAAGAAPAAADEGEAAATASAEGVDAVGTHPDSILAAERLGDLQRLQAEYVNYKRRVDRDRALMQERAVRDVLESVLPVLDDIQAARDHGDLVDGPFAAIADKLEATLGKYGLERYGAKGEAFDPMQHEALMHAPWPEGDDDLPTDAQSTTVVTVLQPGYRAGEQVLRPARVAVADPA</sequence>